<dbReference type="AlphaFoldDB" id="A0A2J6QXW8"/>
<reference evidence="2 3" key="1">
    <citation type="submission" date="2016-04" db="EMBL/GenBank/DDBJ databases">
        <title>A degradative enzymes factory behind the ericoid mycorrhizal symbiosis.</title>
        <authorList>
            <consortium name="DOE Joint Genome Institute"/>
            <person name="Martino E."/>
            <person name="Morin E."/>
            <person name="Grelet G."/>
            <person name="Kuo A."/>
            <person name="Kohler A."/>
            <person name="Daghino S."/>
            <person name="Barry K."/>
            <person name="Choi C."/>
            <person name="Cichocki N."/>
            <person name="Clum A."/>
            <person name="Copeland A."/>
            <person name="Hainaut M."/>
            <person name="Haridas S."/>
            <person name="Labutti K."/>
            <person name="Lindquist E."/>
            <person name="Lipzen A."/>
            <person name="Khouja H.-R."/>
            <person name="Murat C."/>
            <person name="Ohm R."/>
            <person name="Olson A."/>
            <person name="Spatafora J."/>
            <person name="Veneault-Fourrey C."/>
            <person name="Henrissat B."/>
            <person name="Grigoriev I."/>
            <person name="Martin F."/>
            <person name="Perotto S."/>
        </authorList>
    </citation>
    <scope>NUCLEOTIDE SEQUENCE [LARGE SCALE GENOMIC DNA]</scope>
    <source>
        <strain evidence="2 3">F</strain>
    </source>
</reference>
<sequence length="352" mass="39395">MAEPAMGFEVPDQVYYLRLGINEPFRGTPSPPKVEERALAAITKLLETYPITPPPPTNRQPANPNRKAGTIELPLWQTTAKVHPDSPHWPAYQAFIQAITPVIDSASTMLRAHQEAKFLQARVFLVARNADQDDSKSLPQYSIDNCFETLKLSANMALPPAPLTTSHRSPWIFVTLCGAWVGGLFDFGDLQGVPKLQIPGAGDVLVVREGVPVGGKLLAGEKYQLELFLPDVEVDVEKEQSRDHRHARTEESRRSKKRPSNTRIREKMSPVVEVDTRDSMPCISNSFLLAYDGDDRGQKALLPEMKMWSRIYVFAFLFISRGASQSRWDSPLQELRGESPSVDVFIVVSERC</sequence>
<name>A0A2J6QXW8_HYAVF</name>
<evidence type="ECO:0000313" key="2">
    <source>
        <dbReference type="EMBL" id="PMD31118.1"/>
    </source>
</evidence>
<gene>
    <name evidence="2" type="ORF">L207DRAFT_537535</name>
</gene>
<feature type="compositionally biased region" description="Basic and acidic residues" evidence="1">
    <location>
        <begin position="239"/>
        <end position="253"/>
    </location>
</feature>
<protein>
    <submittedName>
        <fullName evidence="2">Uncharacterized protein</fullName>
    </submittedName>
</protein>
<evidence type="ECO:0000313" key="3">
    <source>
        <dbReference type="Proteomes" id="UP000235786"/>
    </source>
</evidence>
<proteinExistence type="predicted"/>
<dbReference type="EMBL" id="KZ613964">
    <property type="protein sequence ID" value="PMD31118.1"/>
    <property type="molecule type" value="Genomic_DNA"/>
</dbReference>
<dbReference type="OrthoDB" id="3548155at2759"/>
<organism evidence="2 3">
    <name type="scientific">Hyaloscypha variabilis (strain UAMH 11265 / GT02V1 / F)</name>
    <name type="common">Meliniomyces variabilis</name>
    <dbReference type="NCBI Taxonomy" id="1149755"/>
    <lineage>
        <taxon>Eukaryota</taxon>
        <taxon>Fungi</taxon>
        <taxon>Dikarya</taxon>
        <taxon>Ascomycota</taxon>
        <taxon>Pezizomycotina</taxon>
        <taxon>Leotiomycetes</taxon>
        <taxon>Helotiales</taxon>
        <taxon>Hyaloscyphaceae</taxon>
        <taxon>Hyaloscypha</taxon>
        <taxon>Hyaloscypha variabilis</taxon>
    </lineage>
</organism>
<dbReference type="Proteomes" id="UP000235786">
    <property type="component" value="Unassembled WGS sequence"/>
</dbReference>
<feature type="region of interest" description="Disordered" evidence="1">
    <location>
        <begin position="239"/>
        <end position="265"/>
    </location>
</feature>
<keyword evidence="3" id="KW-1185">Reference proteome</keyword>
<evidence type="ECO:0000256" key="1">
    <source>
        <dbReference type="SAM" id="MobiDB-lite"/>
    </source>
</evidence>
<accession>A0A2J6QXW8</accession>